<reference evidence="2" key="2">
    <citation type="submission" date="2020-09" db="EMBL/GenBank/DDBJ databases">
        <authorList>
            <person name="Sun Q."/>
            <person name="Zhou Y."/>
        </authorList>
    </citation>
    <scope>NUCLEOTIDE SEQUENCE</scope>
    <source>
        <strain evidence="2">CGMCC 1.15371</strain>
    </source>
</reference>
<dbReference type="EMBL" id="BMIR01000016">
    <property type="protein sequence ID" value="GGE49525.1"/>
    <property type="molecule type" value="Genomic_DNA"/>
</dbReference>
<comment type="caution">
    <text evidence="2">The sequence shown here is derived from an EMBL/GenBank/DDBJ whole genome shotgun (WGS) entry which is preliminary data.</text>
</comment>
<feature type="domain" description="SGNH hydrolase-type esterase" evidence="1">
    <location>
        <begin position="11"/>
        <end position="193"/>
    </location>
</feature>
<name>A0A8J2YL75_9BACL</name>
<dbReference type="PANTHER" id="PTHR30383:SF5">
    <property type="entry name" value="SGNH HYDROLASE-TYPE ESTERASE DOMAIN-CONTAINING PROTEIN"/>
    <property type="match status" value="1"/>
</dbReference>
<evidence type="ECO:0000313" key="3">
    <source>
        <dbReference type="Proteomes" id="UP000628775"/>
    </source>
</evidence>
<keyword evidence="3" id="KW-1185">Reference proteome</keyword>
<dbReference type="PANTHER" id="PTHR30383">
    <property type="entry name" value="THIOESTERASE 1/PROTEASE 1/LYSOPHOSPHOLIPASE L1"/>
    <property type="match status" value="1"/>
</dbReference>
<protein>
    <submittedName>
        <fullName evidence="2">Lipase</fullName>
    </submittedName>
</protein>
<dbReference type="RefSeq" id="WP_188696055.1">
    <property type="nucleotide sequence ID" value="NZ_BMIR01000016.1"/>
</dbReference>
<sequence length="209" mass="24187">MTFAEGETIVFIGDSITEDGRYEDHEGLGRGYVRLLHDYFMTEFPKLHLQIINEGIGGQRITDLQERWQTDVIDHQPDWLSISIGINDVWRQLDSPEIEQVYPDQFEDIYRTLLTDVKRETTAKIILMEPTIIEEDPESEGNRLLMPYLESVNKLAEEFDCLCVPEHEQFQRVLRAQPEKALTTDGVHMTSVGRMLMATTWLKAVQSKS</sequence>
<dbReference type="InterPro" id="IPR013830">
    <property type="entry name" value="SGNH_hydro"/>
</dbReference>
<evidence type="ECO:0000259" key="1">
    <source>
        <dbReference type="Pfam" id="PF13472"/>
    </source>
</evidence>
<dbReference type="AlphaFoldDB" id="A0A8J2YL75"/>
<proteinExistence type="predicted"/>
<dbReference type="Pfam" id="PF13472">
    <property type="entry name" value="Lipase_GDSL_2"/>
    <property type="match status" value="1"/>
</dbReference>
<accession>A0A8J2YL75</accession>
<dbReference type="InterPro" id="IPR051532">
    <property type="entry name" value="Ester_Hydrolysis_Enzymes"/>
</dbReference>
<dbReference type="GO" id="GO:0004622">
    <property type="term" value="F:phosphatidylcholine lysophospholipase activity"/>
    <property type="evidence" value="ECO:0007669"/>
    <property type="project" value="TreeGrafter"/>
</dbReference>
<reference evidence="2" key="1">
    <citation type="journal article" date="2014" name="Int. J. Syst. Evol. Microbiol.">
        <title>Complete genome sequence of Corynebacterium casei LMG S-19264T (=DSM 44701T), isolated from a smear-ripened cheese.</title>
        <authorList>
            <consortium name="US DOE Joint Genome Institute (JGI-PGF)"/>
            <person name="Walter F."/>
            <person name="Albersmeier A."/>
            <person name="Kalinowski J."/>
            <person name="Ruckert C."/>
        </authorList>
    </citation>
    <scope>NUCLEOTIDE SEQUENCE</scope>
    <source>
        <strain evidence="2">CGMCC 1.15371</strain>
    </source>
</reference>
<dbReference type="Gene3D" id="3.40.50.1110">
    <property type="entry name" value="SGNH hydrolase"/>
    <property type="match status" value="1"/>
</dbReference>
<evidence type="ECO:0000313" key="2">
    <source>
        <dbReference type="EMBL" id="GGE49525.1"/>
    </source>
</evidence>
<gene>
    <name evidence="2" type="ORF">GCM10011391_30390</name>
</gene>
<dbReference type="CDD" id="cd01834">
    <property type="entry name" value="SGNH_hydrolase_like_2"/>
    <property type="match status" value="1"/>
</dbReference>
<organism evidence="2 3">
    <name type="scientific">Pullulanibacillus camelliae</name>
    <dbReference type="NCBI Taxonomy" id="1707096"/>
    <lineage>
        <taxon>Bacteria</taxon>
        <taxon>Bacillati</taxon>
        <taxon>Bacillota</taxon>
        <taxon>Bacilli</taxon>
        <taxon>Bacillales</taxon>
        <taxon>Sporolactobacillaceae</taxon>
        <taxon>Pullulanibacillus</taxon>
    </lineage>
</organism>
<dbReference type="SUPFAM" id="SSF52266">
    <property type="entry name" value="SGNH hydrolase"/>
    <property type="match status" value="1"/>
</dbReference>
<dbReference type="Proteomes" id="UP000628775">
    <property type="component" value="Unassembled WGS sequence"/>
</dbReference>
<dbReference type="InterPro" id="IPR036514">
    <property type="entry name" value="SGNH_hydro_sf"/>
</dbReference>